<dbReference type="InterPro" id="IPR050582">
    <property type="entry name" value="HAD-like_SerB"/>
</dbReference>
<dbReference type="PANTHER" id="PTHR43344:SF13">
    <property type="entry name" value="PHOSPHATASE RV3661-RELATED"/>
    <property type="match status" value="1"/>
</dbReference>
<dbReference type="Pfam" id="PF12710">
    <property type="entry name" value="HAD"/>
    <property type="match status" value="1"/>
</dbReference>
<evidence type="ECO:0000256" key="2">
    <source>
        <dbReference type="ARBA" id="ARBA00022801"/>
    </source>
</evidence>
<evidence type="ECO:0000256" key="1">
    <source>
        <dbReference type="ARBA" id="ARBA00022723"/>
    </source>
</evidence>
<dbReference type="SUPFAM" id="SSF56784">
    <property type="entry name" value="HAD-like"/>
    <property type="match status" value="1"/>
</dbReference>
<name>A0ABM7WR27_9BACT</name>
<evidence type="ECO:0000313" key="5">
    <source>
        <dbReference type="Proteomes" id="UP001162891"/>
    </source>
</evidence>
<dbReference type="NCBIfam" id="TIGR01488">
    <property type="entry name" value="HAD-SF-IB"/>
    <property type="match status" value="1"/>
</dbReference>
<dbReference type="Proteomes" id="UP001162891">
    <property type="component" value="Chromosome"/>
</dbReference>
<dbReference type="EMBL" id="AP025591">
    <property type="protein sequence ID" value="BDG01917.1"/>
    <property type="molecule type" value="Genomic_DNA"/>
</dbReference>
<evidence type="ECO:0000313" key="4">
    <source>
        <dbReference type="EMBL" id="BDG01917.1"/>
    </source>
</evidence>
<protein>
    <submittedName>
        <fullName evidence="4">Haloacid dehalogenase</fullName>
    </submittedName>
</protein>
<dbReference type="InterPro" id="IPR023214">
    <property type="entry name" value="HAD_sf"/>
</dbReference>
<keyword evidence="1" id="KW-0479">Metal-binding</keyword>
<organism evidence="4 5">
    <name type="scientific">Anaeromyxobacter oryzae</name>
    <dbReference type="NCBI Taxonomy" id="2918170"/>
    <lineage>
        <taxon>Bacteria</taxon>
        <taxon>Pseudomonadati</taxon>
        <taxon>Myxococcota</taxon>
        <taxon>Myxococcia</taxon>
        <taxon>Myxococcales</taxon>
        <taxon>Cystobacterineae</taxon>
        <taxon>Anaeromyxobacteraceae</taxon>
        <taxon>Anaeromyxobacter</taxon>
    </lineage>
</organism>
<dbReference type="RefSeq" id="WP_248358901.1">
    <property type="nucleotide sequence ID" value="NZ_AP025591.1"/>
</dbReference>
<accession>A0ABM7WR27</accession>
<keyword evidence="2" id="KW-0378">Hydrolase</keyword>
<sequence>MAESGKAAFFDVDGTLVRTNIVHAFAYYAMNQGSLFGTAWQTAKTVLSIPLFLATDRVDRKTFNELFYAYYRGQSEDRLETLADELFEDVLKPAVHSGSRRLVDEARRAGCRIVFVTGALDFTVRRLAEHLGADEVLANRMRFVQGIATGRVVPPIIEGAHKALVVRDWCVKHHVALEKSFAYSDSFSDYPMLAVVGHPAAVNPDARLARVARAYEWPILRTTEE</sequence>
<reference evidence="5" key="1">
    <citation type="journal article" date="2022" name="Int. J. Syst. Evol. Microbiol.">
        <title>Anaeromyxobacter oryzae sp. nov., Anaeromyxobacter diazotrophicus sp. nov. and Anaeromyxobacter paludicola sp. nov., isolated from paddy soils.</title>
        <authorList>
            <person name="Itoh H."/>
            <person name="Xu Z."/>
            <person name="Mise K."/>
            <person name="Masuda Y."/>
            <person name="Ushijima N."/>
            <person name="Hayakawa C."/>
            <person name="Shiratori Y."/>
            <person name="Senoo K."/>
        </authorList>
    </citation>
    <scope>NUCLEOTIDE SEQUENCE [LARGE SCALE GENOMIC DNA]</scope>
    <source>
        <strain evidence="5">Red232</strain>
    </source>
</reference>
<gene>
    <name evidence="4" type="ORF">AMOR_09130</name>
</gene>
<keyword evidence="5" id="KW-1185">Reference proteome</keyword>
<dbReference type="Gene3D" id="1.20.1440.100">
    <property type="entry name" value="SG protein - dephosphorylation function"/>
    <property type="match status" value="1"/>
</dbReference>
<evidence type="ECO:0000256" key="3">
    <source>
        <dbReference type="ARBA" id="ARBA00022842"/>
    </source>
</evidence>
<keyword evidence="3" id="KW-0460">Magnesium</keyword>
<dbReference type="NCBIfam" id="TIGR01490">
    <property type="entry name" value="HAD-SF-IB-hyp1"/>
    <property type="match status" value="1"/>
</dbReference>
<dbReference type="InterPro" id="IPR036412">
    <property type="entry name" value="HAD-like_sf"/>
</dbReference>
<dbReference type="PANTHER" id="PTHR43344">
    <property type="entry name" value="PHOSPHOSERINE PHOSPHATASE"/>
    <property type="match status" value="1"/>
</dbReference>
<dbReference type="Gene3D" id="3.40.50.1000">
    <property type="entry name" value="HAD superfamily/HAD-like"/>
    <property type="match status" value="1"/>
</dbReference>
<dbReference type="InterPro" id="IPR006385">
    <property type="entry name" value="HAD_hydro_SerB1"/>
</dbReference>
<proteinExistence type="predicted"/>